<dbReference type="VEuPathDB" id="VectorBase:HLOH_058464"/>
<dbReference type="Pfam" id="PF20700">
    <property type="entry name" value="Mutator"/>
    <property type="match status" value="2"/>
</dbReference>
<dbReference type="EMBL" id="JABSTR010000006">
    <property type="protein sequence ID" value="KAH9372563.1"/>
    <property type="molecule type" value="Genomic_DNA"/>
</dbReference>
<feature type="region of interest" description="Disordered" evidence="1">
    <location>
        <begin position="414"/>
        <end position="433"/>
    </location>
</feature>
<evidence type="ECO:0000313" key="4">
    <source>
        <dbReference type="Proteomes" id="UP000821853"/>
    </source>
</evidence>
<protein>
    <recommendedName>
        <fullName evidence="2">Mutator-like transposase domain-containing protein</fullName>
    </recommendedName>
</protein>
<dbReference type="OrthoDB" id="6509901at2759"/>
<dbReference type="Proteomes" id="UP000821853">
    <property type="component" value="Chromosome 4"/>
</dbReference>
<comment type="caution">
    <text evidence="3">The sequence shown here is derived from an EMBL/GenBank/DDBJ whole genome shotgun (WGS) entry which is preliminary data.</text>
</comment>
<gene>
    <name evidence="3" type="ORF">HPB48_008719</name>
</gene>
<feature type="domain" description="Mutator-like transposase" evidence="2">
    <location>
        <begin position="313"/>
        <end position="398"/>
    </location>
</feature>
<accession>A0A9J6GBK7</accession>
<feature type="compositionally biased region" description="Polar residues" evidence="1">
    <location>
        <begin position="422"/>
        <end position="433"/>
    </location>
</feature>
<evidence type="ECO:0000256" key="1">
    <source>
        <dbReference type="SAM" id="MobiDB-lite"/>
    </source>
</evidence>
<feature type="domain" description="Mutator-like transposase" evidence="2">
    <location>
        <begin position="153"/>
        <end position="309"/>
    </location>
</feature>
<reference evidence="3 4" key="1">
    <citation type="journal article" date="2020" name="Cell">
        <title>Large-Scale Comparative Analyses of Tick Genomes Elucidate Their Genetic Diversity and Vector Capacities.</title>
        <authorList>
            <consortium name="Tick Genome and Microbiome Consortium (TIGMIC)"/>
            <person name="Jia N."/>
            <person name="Wang J."/>
            <person name="Shi W."/>
            <person name="Du L."/>
            <person name="Sun Y."/>
            <person name="Zhan W."/>
            <person name="Jiang J.F."/>
            <person name="Wang Q."/>
            <person name="Zhang B."/>
            <person name="Ji P."/>
            <person name="Bell-Sakyi L."/>
            <person name="Cui X.M."/>
            <person name="Yuan T.T."/>
            <person name="Jiang B.G."/>
            <person name="Yang W.F."/>
            <person name="Lam T.T."/>
            <person name="Chang Q.C."/>
            <person name="Ding S.J."/>
            <person name="Wang X.J."/>
            <person name="Zhu J.G."/>
            <person name="Ruan X.D."/>
            <person name="Zhao L."/>
            <person name="Wei J.T."/>
            <person name="Ye R.Z."/>
            <person name="Que T.C."/>
            <person name="Du C.H."/>
            <person name="Zhou Y.H."/>
            <person name="Cheng J.X."/>
            <person name="Dai P.F."/>
            <person name="Guo W.B."/>
            <person name="Han X.H."/>
            <person name="Huang E.J."/>
            <person name="Li L.F."/>
            <person name="Wei W."/>
            <person name="Gao Y.C."/>
            <person name="Liu J.Z."/>
            <person name="Shao H.Z."/>
            <person name="Wang X."/>
            <person name="Wang C.C."/>
            <person name="Yang T.C."/>
            <person name="Huo Q.B."/>
            <person name="Li W."/>
            <person name="Chen H.Y."/>
            <person name="Chen S.E."/>
            <person name="Zhou L.G."/>
            <person name="Ni X.B."/>
            <person name="Tian J.H."/>
            <person name="Sheng Y."/>
            <person name="Liu T."/>
            <person name="Pan Y.S."/>
            <person name="Xia L.Y."/>
            <person name="Li J."/>
            <person name="Zhao F."/>
            <person name="Cao W.C."/>
        </authorList>
    </citation>
    <scope>NUCLEOTIDE SEQUENCE [LARGE SCALE GENOMIC DNA]</scope>
    <source>
        <strain evidence="3">HaeL-2018</strain>
    </source>
</reference>
<name>A0A9J6GBK7_HAELO</name>
<proteinExistence type="predicted"/>
<keyword evidence="4" id="KW-1185">Reference proteome</keyword>
<evidence type="ECO:0000313" key="3">
    <source>
        <dbReference type="EMBL" id="KAH9372563.1"/>
    </source>
</evidence>
<sequence>MEVKAALITFKRSLFKNGLRYTTVMSDGDSRTMHGLKEKGVYGFIPIGQEIAEESAGPDGLPAPSCTEAIADEVGLMAPPASGNASESGRIRRNTVMLQPEDVLQREVFAREQLKALPSTPATERKSNLVTSADGPPDESSFMIANLDCVNVLLSAEKCRVCGDSVTFTTGERAYGLSIKMVIACAMCGDIASEWSSPRVKSDKKVNPFVVNVLAARAMQTTGNRQTALNDVFATMNISHRGLHTETWQGYMKEKLAPAATRAADNVMATSARSVRKLYDDDDLQLGNPGNISVTYDGSWMTRGHSSNIGAWKDNHVCQKNTEKKAGEVEVEVSLILFERSLQQHNLRHTTILSDGDCRTYLALVDAKVYGFTPVTKEDRVNYVKERMGASLRNLLAKGGFFNRPGSTRKIVGSPRQLESAVPTSKNPNGVWV</sequence>
<dbReference type="InterPro" id="IPR049012">
    <property type="entry name" value="Mutator_transp_dom"/>
</dbReference>
<dbReference type="AlphaFoldDB" id="A0A9J6GBK7"/>
<organism evidence="3 4">
    <name type="scientific">Haemaphysalis longicornis</name>
    <name type="common">Bush tick</name>
    <dbReference type="NCBI Taxonomy" id="44386"/>
    <lineage>
        <taxon>Eukaryota</taxon>
        <taxon>Metazoa</taxon>
        <taxon>Ecdysozoa</taxon>
        <taxon>Arthropoda</taxon>
        <taxon>Chelicerata</taxon>
        <taxon>Arachnida</taxon>
        <taxon>Acari</taxon>
        <taxon>Parasitiformes</taxon>
        <taxon>Ixodida</taxon>
        <taxon>Ixodoidea</taxon>
        <taxon>Ixodidae</taxon>
        <taxon>Haemaphysalinae</taxon>
        <taxon>Haemaphysalis</taxon>
    </lineage>
</organism>
<evidence type="ECO:0000259" key="2">
    <source>
        <dbReference type="Pfam" id="PF20700"/>
    </source>
</evidence>